<dbReference type="PANTHER" id="PTHR43737">
    <property type="entry name" value="BLL7424 PROTEIN"/>
    <property type="match status" value="1"/>
</dbReference>
<dbReference type="EMBL" id="JBEWLZ010000004">
    <property type="protein sequence ID" value="MET1490115.1"/>
    <property type="molecule type" value="Genomic_DNA"/>
</dbReference>
<keyword evidence="1" id="KW-0732">Signal</keyword>
<evidence type="ECO:0000313" key="3">
    <source>
        <dbReference type="Proteomes" id="UP001548590"/>
    </source>
</evidence>
<proteinExistence type="predicted"/>
<dbReference type="Proteomes" id="UP001548590">
    <property type="component" value="Unassembled WGS sequence"/>
</dbReference>
<dbReference type="RefSeq" id="WP_345923608.1">
    <property type="nucleotide sequence ID" value="NZ_JBDIVF010000001.1"/>
</dbReference>
<feature type="signal peptide" evidence="1">
    <location>
        <begin position="1"/>
        <end position="32"/>
    </location>
</feature>
<reference evidence="2 3" key="1">
    <citation type="submission" date="2024-07" db="EMBL/GenBank/DDBJ databases">
        <title>Uliginosibacterium paludis KCTC:42655.</title>
        <authorList>
            <person name="Kim M.K."/>
        </authorList>
    </citation>
    <scope>NUCLEOTIDE SEQUENCE [LARGE SCALE GENOMIC DNA]</scope>
    <source>
        <strain evidence="2 3">KCTC 42655</strain>
    </source>
</reference>
<feature type="chain" id="PRO_5046632272" evidence="1">
    <location>
        <begin position="33"/>
        <end position="451"/>
    </location>
</feature>
<dbReference type="PROSITE" id="PS51318">
    <property type="entry name" value="TAT"/>
    <property type="match status" value="1"/>
</dbReference>
<comment type="caution">
    <text evidence="2">The sequence shown here is derived from an EMBL/GenBank/DDBJ whole genome shotgun (WGS) entry which is preliminary data.</text>
</comment>
<evidence type="ECO:0000313" key="2">
    <source>
        <dbReference type="EMBL" id="MET1490115.1"/>
    </source>
</evidence>
<organism evidence="2 3">
    <name type="scientific">Uliginosibacterium paludis</name>
    <dbReference type="NCBI Taxonomy" id="1615952"/>
    <lineage>
        <taxon>Bacteria</taxon>
        <taxon>Pseudomonadati</taxon>
        <taxon>Pseudomonadota</taxon>
        <taxon>Betaproteobacteria</taxon>
        <taxon>Rhodocyclales</taxon>
        <taxon>Zoogloeaceae</taxon>
        <taxon>Uliginosibacterium</taxon>
    </lineage>
</organism>
<dbReference type="InterPro" id="IPR006311">
    <property type="entry name" value="TAT_signal"/>
</dbReference>
<name>A0ABV2CQC3_9RHOO</name>
<sequence length="451" mass="47304">MNRRQILKSLAGGSALTALGGLEMLLASPAHAQTTSGYRALVCIALYGGNDGNNMIVPIDAAYDAYAAVRGSLAIPKASLAPIGSNFGLHPALAPLAQYWSKGRLAPVFNVGPLAKPTTRAQLAAGSATLPDNLFSHSDQQNLWESGGASVLGRTGWGGRLMESLGSDPVIAFGDAGRIGIGPTRSTLALPGPGSTFAPQGTFTGTHAKRRSALDTMANTARSNQLVSAFANIQKTALARSSSLGNIIKISPANTPADPLNTIFGNLTGDYNTPIAKQLYQVAKMLRERATVGGSRHVYVVSQTGYDTHNDHLARQNTLFAQLAPALVAFQTALAQLGLEDSVTCFTLSDFGRTLKPNASAGTDHGWGNNHFVLGAAVKGGATYGSFPSHVLGGADDYGVNSWEWQGRFIPTTSVDQYVATLASWMGLSDSQILTMLPQLAQFSTRKLGFL</sequence>
<dbReference type="InterPro" id="IPR010869">
    <property type="entry name" value="DUF1501"/>
</dbReference>
<dbReference type="PANTHER" id="PTHR43737:SF1">
    <property type="entry name" value="DUF1501 DOMAIN-CONTAINING PROTEIN"/>
    <property type="match status" value="1"/>
</dbReference>
<protein>
    <submittedName>
        <fullName evidence="2">DUF1501 domain-containing protein</fullName>
    </submittedName>
</protein>
<keyword evidence="3" id="KW-1185">Reference proteome</keyword>
<dbReference type="Pfam" id="PF07394">
    <property type="entry name" value="DUF1501"/>
    <property type="match status" value="1"/>
</dbReference>
<evidence type="ECO:0000256" key="1">
    <source>
        <dbReference type="SAM" id="SignalP"/>
    </source>
</evidence>
<gene>
    <name evidence="2" type="ORF">ABVT11_09775</name>
</gene>
<accession>A0ABV2CQC3</accession>